<feature type="transmembrane region" description="Helical" evidence="2">
    <location>
        <begin position="12"/>
        <end position="34"/>
    </location>
</feature>
<sequence>MASNVRVGDKVLWTAVIASSIAAYWLVPAFLYHVKELAAAPAPKPKPTKPQLINDAEAAIRPSTIAELAHGPSYNIASSAIRLAARRFVKDPEAKRGLLRDLSSKEWHCRERAVNALQLLVQNPALKESRMRQQFLDHATFSALVTALVNLLPEHERNAGAQCAPPSPVRPHHRPAHERIILESILLLLEESRNLVYSHDSYIVNAQPAIDAGIITRWLKHYPFPCALPENQKYNFKKRDLVRLLESTVWGEDDVLMSRLMHMLSRMPQGARQLADAGFRTASIHDRSNIGSREWAVRSHPTLFSADGRPTYVTVGYNDEEEDENDGDVEREDRGELIDDDELMTRLQGPQSRDGHVRTAGELSRQRRHRQAIVVAEPGSPLRPENVLQRQPTQTELNWEQEVQGRQDDLLRNNSRRSASAEESAADQIARERIDGLEGATWTPFQPPALDELEVPVDYRPQNE</sequence>
<evidence type="ECO:0000256" key="1">
    <source>
        <dbReference type="SAM" id="MobiDB-lite"/>
    </source>
</evidence>
<comment type="caution">
    <text evidence="3">The sequence shown here is derived from an EMBL/GenBank/DDBJ whole genome shotgun (WGS) entry which is preliminary data.</text>
</comment>
<keyword evidence="4" id="KW-1185">Reference proteome</keyword>
<keyword evidence="2" id="KW-0472">Membrane</keyword>
<proteinExistence type="predicted"/>
<keyword evidence="2" id="KW-0812">Transmembrane</keyword>
<accession>A0ABR0K8J3</accession>
<gene>
    <name evidence="3" type="ORF">LTR24_005511</name>
</gene>
<evidence type="ECO:0000256" key="2">
    <source>
        <dbReference type="SAM" id="Phobius"/>
    </source>
</evidence>
<organism evidence="3 4">
    <name type="scientific">Lithohypha guttulata</name>
    <dbReference type="NCBI Taxonomy" id="1690604"/>
    <lineage>
        <taxon>Eukaryota</taxon>
        <taxon>Fungi</taxon>
        <taxon>Dikarya</taxon>
        <taxon>Ascomycota</taxon>
        <taxon>Pezizomycotina</taxon>
        <taxon>Eurotiomycetes</taxon>
        <taxon>Chaetothyriomycetidae</taxon>
        <taxon>Chaetothyriales</taxon>
        <taxon>Trichomeriaceae</taxon>
        <taxon>Lithohypha</taxon>
    </lineage>
</organism>
<reference evidence="3 4" key="1">
    <citation type="submission" date="2023-08" db="EMBL/GenBank/DDBJ databases">
        <title>Black Yeasts Isolated from many extreme environments.</title>
        <authorList>
            <person name="Coleine C."/>
            <person name="Stajich J.E."/>
            <person name="Selbmann L."/>
        </authorList>
    </citation>
    <scope>NUCLEOTIDE SEQUENCE [LARGE SCALE GENOMIC DNA]</scope>
    <source>
        <strain evidence="3 4">CCFEE 5885</strain>
    </source>
</reference>
<evidence type="ECO:0000313" key="3">
    <source>
        <dbReference type="EMBL" id="KAK5092070.1"/>
    </source>
</evidence>
<name>A0ABR0K8J3_9EURO</name>
<protein>
    <submittedName>
        <fullName evidence="3">Uncharacterized protein</fullName>
    </submittedName>
</protein>
<feature type="region of interest" description="Disordered" evidence="1">
    <location>
        <begin position="348"/>
        <end position="369"/>
    </location>
</feature>
<evidence type="ECO:0000313" key="4">
    <source>
        <dbReference type="Proteomes" id="UP001345013"/>
    </source>
</evidence>
<feature type="compositionally biased region" description="Low complexity" evidence="1">
    <location>
        <begin position="412"/>
        <end position="423"/>
    </location>
</feature>
<keyword evidence="2" id="KW-1133">Transmembrane helix</keyword>
<dbReference type="Proteomes" id="UP001345013">
    <property type="component" value="Unassembled WGS sequence"/>
</dbReference>
<dbReference type="EMBL" id="JAVRRG010000064">
    <property type="protein sequence ID" value="KAK5092070.1"/>
    <property type="molecule type" value="Genomic_DNA"/>
</dbReference>
<feature type="region of interest" description="Disordered" evidence="1">
    <location>
        <begin position="400"/>
        <end position="464"/>
    </location>
</feature>